<feature type="domain" description="Calcineurin-like phosphoesterase" evidence="2">
    <location>
        <begin position="78"/>
        <end position="137"/>
    </location>
</feature>
<feature type="domain" description="Purple acid phosphatase C-terminal" evidence="3">
    <location>
        <begin position="164"/>
        <end position="209"/>
    </location>
</feature>
<evidence type="ECO:0000259" key="3">
    <source>
        <dbReference type="Pfam" id="PF14008"/>
    </source>
</evidence>
<dbReference type="Gene3D" id="3.60.21.10">
    <property type="match status" value="1"/>
</dbReference>
<dbReference type="PANTHER" id="PTHR45778">
    <property type="entry name" value="PURPLE ACID PHOSPHATASE-RELATED"/>
    <property type="match status" value="1"/>
</dbReference>
<dbReference type="GO" id="GO:0016787">
    <property type="term" value="F:hydrolase activity"/>
    <property type="evidence" value="ECO:0007669"/>
    <property type="project" value="InterPro"/>
</dbReference>
<dbReference type="Pfam" id="PF14008">
    <property type="entry name" value="Metallophos_C"/>
    <property type="match status" value="1"/>
</dbReference>
<evidence type="ECO:0008006" key="5">
    <source>
        <dbReference type="Google" id="ProtNLM"/>
    </source>
</evidence>
<dbReference type="PANTHER" id="PTHR45778:SF7">
    <property type="entry name" value="PURPLE ACID PHOSPHATASE"/>
    <property type="match status" value="1"/>
</dbReference>
<gene>
    <name evidence="4" type="ORF">Cvel_18364</name>
</gene>
<organism evidence="4">
    <name type="scientific">Chromera velia CCMP2878</name>
    <dbReference type="NCBI Taxonomy" id="1169474"/>
    <lineage>
        <taxon>Eukaryota</taxon>
        <taxon>Sar</taxon>
        <taxon>Alveolata</taxon>
        <taxon>Colpodellida</taxon>
        <taxon>Chromeraceae</taxon>
        <taxon>Chromera</taxon>
    </lineage>
</organism>
<dbReference type="InterPro" id="IPR029052">
    <property type="entry name" value="Metallo-depent_PP-like"/>
</dbReference>
<proteinExistence type="predicted"/>
<dbReference type="InterPro" id="IPR004843">
    <property type="entry name" value="Calcineurin-like_PHP"/>
</dbReference>
<name>A0A0G4FR95_9ALVE</name>
<reference evidence="4" key="1">
    <citation type="submission" date="2014-11" db="EMBL/GenBank/DDBJ databases">
        <authorList>
            <person name="Otto D Thomas"/>
            <person name="Naeem Raeece"/>
        </authorList>
    </citation>
    <scope>NUCLEOTIDE SEQUENCE</scope>
</reference>
<feature type="compositionally biased region" description="Basic residues" evidence="1">
    <location>
        <begin position="288"/>
        <end position="300"/>
    </location>
</feature>
<dbReference type="SUPFAM" id="SSF56300">
    <property type="entry name" value="Metallo-dependent phosphatases"/>
    <property type="match status" value="1"/>
</dbReference>
<dbReference type="AlphaFoldDB" id="A0A0G4FR95"/>
<evidence type="ECO:0000256" key="1">
    <source>
        <dbReference type="SAM" id="MobiDB-lite"/>
    </source>
</evidence>
<feature type="region of interest" description="Disordered" evidence="1">
    <location>
        <begin position="280"/>
        <end position="350"/>
    </location>
</feature>
<dbReference type="Pfam" id="PF00149">
    <property type="entry name" value="Metallophos"/>
    <property type="match status" value="1"/>
</dbReference>
<evidence type="ECO:0000313" key="4">
    <source>
        <dbReference type="EMBL" id="CEM17074.1"/>
    </source>
</evidence>
<accession>A0A0G4FR95</accession>
<evidence type="ECO:0000259" key="2">
    <source>
        <dbReference type="Pfam" id="PF00149"/>
    </source>
</evidence>
<dbReference type="EMBL" id="CDMZ01000570">
    <property type="protein sequence ID" value="CEM17074.1"/>
    <property type="molecule type" value="Genomic_DNA"/>
</dbReference>
<feature type="compositionally biased region" description="Basic and acidic residues" evidence="1">
    <location>
        <begin position="301"/>
        <end position="320"/>
    </location>
</feature>
<dbReference type="InterPro" id="IPR025733">
    <property type="entry name" value="PAPs_C"/>
</dbReference>
<sequence>MPYRKRGSAEEVFGSFSFDSGPVHFVVANSEMDGRYPWLGGQGLEGCVPDVYLLNEMRSYGPGFLYLHVFISFRSELTLWLEGDLRAVDRERTPWVVILMHRPVWSGKCTPNEAFKALEAVFLSFRVDLCVYGHHHYAEASCPLRGGKCVSKEQREKEKDMWDGPVHILIGHGGHNLGTLPDPFPEFSKWHAREWGFATLEAFNSSAMEVVGLLHETLVLCSRPSLTPLENRERSRKKSELKKVGVRMEEGDVKVGEECEKRPACLSSFPRLHILLPSQQAEEGRSPYHQHKNKYTYHKSKKEEEEVQKGDEEPLGKEVEGEVAGGEENKMGKGKATETSRGLGRGVEQN</sequence>
<feature type="compositionally biased region" description="Basic and acidic residues" evidence="1">
    <location>
        <begin position="327"/>
        <end position="338"/>
    </location>
</feature>
<dbReference type="VEuPathDB" id="CryptoDB:Cvel_18364"/>
<protein>
    <recommendedName>
        <fullName evidence="5">Calcineurin-like phosphoesterase domain-containing protein</fullName>
    </recommendedName>
</protein>